<dbReference type="GeneID" id="63829812"/>
<evidence type="ECO:0000256" key="6">
    <source>
        <dbReference type="ARBA" id="ARBA00023002"/>
    </source>
</evidence>
<evidence type="ECO:0000256" key="1">
    <source>
        <dbReference type="ARBA" id="ARBA00001971"/>
    </source>
</evidence>
<dbReference type="Proteomes" id="UP000076871">
    <property type="component" value="Unassembled WGS sequence"/>
</dbReference>
<evidence type="ECO:0000256" key="2">
    <source>
        <dbReference type="ARBA" id="ARBA00005179"/>
    </source>
</evidence>
<dbReference type="SUPFAM" id="SSF48264">
    <property type="entry name" value="Cytochrome P450"/>
    <property type="match status" value="1"/>
</dbReference>
<dbReference type="GO" id="GO:0020037">
    <property type="term" value="F:heme binding"/>
    <property type="evidence" value="ECO:0007669"/>
    <property type="project" value="InterPro"/>
</dbReference>
<protein>
    <submittedName>
        <fullName evidence="9">Cytochrome P450</fullName>
    </submittedName>
</protein>
<dbReference type="GO" id="GO:0005506">
    <property type="term" value="F:iron ion binding"/>
    <property type="evidence" value="ECO:0007669"/>
    <property type="project" value="InterPro"/>
</dbReference>
<dbReference type="GO" id="GO:0004497">
    <property type="term" value="F:monooxygenase activity"/>
    <property type="evidence" value="ECO:0007669"/>
    <property type="project" value="UniProtKB-KW"/>
</dbReference>
<dbReference type="RefSeq" id="XP_040762724.1">
    <property type="nucleotide sequence ID" value="XM_040912784.1"/>
</dbReference>
<organism evidence="9 10">
    <name type="scientific">Laetiporus sulphureus 93-53</name>
    <dbReference type="NCBI Taxonomy" id="1314785"/>
    <lineage>
        <taxon>Eukaryota</taxon>
        <taxon>Fungi</taxon>
        <taxon>Dikarya</taxon>
        <taxon>Basidiomycota</taxon>
        <taxon>Agaricomycotina</taxon>
        <taxon>Agaricomycetes</taxon>
        <taxon>Polyporales</taxon>
        <taxon>Laetiporus</taxon>
    </lineage>
</organism>
<dbReference type="GO" id="GO:0016705">
    <property type="term" value="F:oxidoreductase activity, acting on paired donors, with incorporation or reduction of molecular oxygen"/>
    <property type="evidence" value="ECO:0007669"/>
    <property type="project" value="InterPro"/>
</dbReference>
<evidence type="ECO:0000313" key="9">
    <source>
        <dbReference type="EMBL" id="KZT04984.1"/>
    </source>
</evidence>
<comment type="similarity">
    <text evidence="3">Belongs to the cytochrome P450 family.</text>
</comment>
<keyword evidence="4" id="KW-0349">Heme</keyword>
<sequence length="257" mass="28953">MQLLVEKKHILEAMAEDERAEPRRLANRNLLSLLLRTNLAADIPIDQRVTDEEPEEVLAHYLRDIDMRLYHILPLFTLSLQLSSFLTAGYEMTGNAAMWCLYVLTQGAELQQKLYAELSEMHFDSPSMDDLQALPFPDIVVRESLRLHIPVPSGLRVAVTPSEAILRLAWANPYRIDIPKGTTTDIALLALNTSKSLCGEDALEFRPERWKAVPDTAHYCSPFLSLLSLHGGLHRSSMRLASTLLTPHSGQHQGEHL</sequence>
<keyword evidence="10" id="KW-1185">Reference proteome</keyword>
<evidence type="ECO:0000256" key="5">
    <source>
        <dbReference type="ARBA" id="ARBA00022723"/>
    </source>
</evidence>
<keyword evidence="6" id="KW-0560">Oxidoreductase</keyword>
<name>A0A165DIX7_9APHY</name>
<keyword evidence="5" id="KW-0479">Metal-binding</keyword>
<accession>A0A165DIX7</accession>
<evidence type="ECO:0000256" key="4">
    <source>
        <dbReference type="ARBA" id="ARBA00022617"/>
    </source>
</evidence>
<dbReference type="PANTHER" id="PTHR24305:SF166">
    <property type="entry name" value="CYTOCHROME P450 12A4, MITOCHONDRIAL-RELATED"/>
    <property type="match status" value="1"/>
</dbReference>
<keyword evidence="7" id="KW-0408">Iron</keyword>
<dbReference type="OrthoDB" id="1470350at2759"/>
<comment type="cofactor">
    <cofactor evidence="1">
        <name>heme</name>
        <dbReference type="ChEBI" id="CHEBI:30413"/>
    </cofactor>
</comment>
<dbReference type="InterPro" id="IPR036396">
    <property type="entry name" value="Cyt_P450_sf"/>
</dbReference>
<dbReference type="InterPro" id="IPR001128">
    <property type="entry name" value="Cyt_P450"/>
</dbReference>
<reference evidence="9 10" key="1">
    <citation type="journal article" date="2016" name="Mol. Biol. Evol.">
        <title>Comparative Genomics of Early-Diverging Mushroom-Forming Fungi Provides Insights into the Origins of Lignocellulose Decay Capabilities.</title>
        <authorList>
            <person name="Nagy L.G."/>
            <person name="Riley R."/>
            <person name="Tritt A."/>
            <person name="Adam C."/>
            <person name="Daum C."/>
            <person name="Floudas D."/>
            <person name="Sun H."/>
            <person name="Yadav J.S."/>
            <person name="Pangilinan J."/>
            <person name="Larsson K.H."/>
            <person name="Matsuura K."/>
            <person name="Barry K."/>
            <person name="Labutti K."/>
            <person name="Kuo R."/>
            <person name="Ohm R.A."/>
            <person name="Bhattacharya S.S."/>
            <person name="Shirouzu T."/>
            <person name="Yoshinaga Y."/>
            <person name="Martin F.M."/>
            <person name="Grigoriev I.V."/>
            <person name="Hibbett D.S."/>
        </authorList>
    </citation>
    <scope>NUCLEOTIDE SEQUENCE [LARGE SCALE GENOMIC DNA]</scope>
    <source>
        <strain evidence="9 10">93-53</strain>
    </source>
</reference>
<comment type="pathway">
    <text evidence="2">Secondary metabolite biosynthesis.</text>
</comment>
<dbReference type="InterPro" id="IPR050121">
    <property type="entry name" value="Cytochrome_P450_monoxygenase"/>
</dbReference>
<evidence type="ECO:0000313" key="10">
    <source>
        <dbReference type="Proteomes" id="UP000076871"/>
    </source>
</evidence>
<dbReference type="Pfam" id="PF00067">
    <property type="entry name" value="p450"/>
    <property type="match status" value="1"/>
</dbReference>
<dbReference type="EMBL" id="KV427633">
    <property type="protein sequence ID" value="KZT04984.1"/>
    <property type="molecule type" value="Genomic_DNA"/>
</dbReference>
<dbReference type="AlphaFoldDB" id="A0A165DIX7"/>
<dbReference type="STRING" id="1314785.A0A165DIX7"/>
<keyword evidence="8" id="KW-0503">Monooxygenase</keyword>
<evidence type="ECO:0000256" key="7">
    <source>
        <dbReference type="ARBA" id="ARBA00023004"/>
    </source>
</evidence>
<evidence type="ECO:0000256" key="8">
    <source>
        <dbReference type="ARBA" id="ARBA00023033"/>
    </source>
</evidence>
<dbReference type="PANTHER" id="PTHR24305">
    <property type="entry name" value="CYTOCHROME P450"/>
    <property type="match status" value="1"/>
</dbReference>
<proteinExistence type="inferred from homology"/>
<dbReference type="InParanoid" id="A0A165DIX7"/>
<gene>
    <name evidence="9" type="ORF">LAESUDRAFT_760714</name>
</gene>
<evidence type="ECO:0000256" key="3">
    <source>
        <dbReference type="ARBA" id="ARBA00010617"/>
    </source>
</evidence>
<dbReference type="Gene3D" id="1.10.630.10">
    <property type="entry name" value="Cytochrome P450"/>
    <property type="match status" value="1"/>
</dbReference>